<dbReference type="Gene3D" id="1.10.10.60">
    <property type="entry name" value="Homeodomain-like"/>
    <property type="match status" value="1"/>
</dbReference>
<dbReference type="PROSITE" id="PS50977">
    <property type="entry name" value="HTH_TETR_2"/>
    <property type="match status" value="1"/>
</dbReference>
<feature type="domain" description="HTH tetR-type" evidence="4">
    <location>
        <begin position="35"/>
        <end position="95"/>
    </location>
</feature>
<dbReference type="AlphaFoldDB" id="F6EZ85"/>
<name>F6EZ85_SPHCR</name>
<dbReference type="EMBL" id="CP002798">
    <property type="protein sequence ID" value="AEG50178.1"/>
    <property type="molecule type" value="Genomic_DNA"/>
</dbReference>
<dbReference type="PRINTS" id="PR00455">
    <property type="entry name" value="HTHTETR"/>
</dbReference>
<dbReference type="GO" id="GO:0000976">
    <property type="term" value="F:transcription cis-regulatory region binding"/>
    <property type="evidence" value="ECO:0007669"/>
    <property type="project" value="TreeGrafter"/>
</dbReference>
<proteinExistence type="predicted"/>
<accession>F6EZ85</accession>
<dbReference type="InterPro" id="IPR001647">
    <property type="entry name" value="HTH_TetR"/>
</dbReference>
<gene>
    <name evidence="5" type="ORF">Sphch_2530</name>
</gene>
<dbReference type="KEGG" id="sch:Sphch_2530"/>
<dbReference type="PANTHER" id="PTHR30055">
    <property type="entry name" value="HTH-TYPE TRANSCRIPTIONAL REGULATOR RUTR"/>
    <property type="match status" value="1"/>
</dbReference>
<dbReference type="HOGENOM" id="CLU_069356_1_3_5"/>
<dbReference type="Pfam" id="PF00440">
    <property type="entry name" value="TetR_N"/>
    <property type="match status" value="1"/>
</dbReference>
<dbReference type="GO" id="GO:0003700">
    <property type="term" value="F:DNA-binding transcription factor activity"/>
    <property type="evidence" value="ECO:0007669"/>
    <property type="project" value="TreeGrafter"/>
</dbReference>
<protein>
    <submittedName>
        <fullName evidence="5">Regulatory protein TetR</fullName>
    </submittedName>
</protein>
<evidence type="ECO:0000259" key="4">
    <source>
        <dbReference type="PROSITE" id="PS50977"/>
    </source>
</evidence>
<dbReference type="RefSeq" id="WP_013848415.1">
    <property type="nucleotide sequence ID" value="NC_015593.1"/>
</dbReference>
<dbReference type="InterPro" id="IPR036271">
    <property type="entry name" value="Tet_transcr_reg_TetR-rel_C_sf"/>
</dbReference>
<dbReference type="STRING" id="690566.Sphch_2530"/>
<dbReference type="PANTHER" id="PTHR30055:SF223">
    <property type="entry name" value="HTH-TYPE TRANSCRIPTIONAL REGULATOR UIDR"/>
    <property type="match status" value="1"/>
</dbReference>
<dbReference type="Gene3D" id="1.10.357.10">
    <property type="entry name" value="Tetracycline Repressor, domain 2"/>
    <property type="match status" value="1"/>
</dbReference>
<dbReference type="SUPFAM" id="SSF46689">
    <property type="entry name" value="Homeodomain-like"/>
    <property type="match status" value="1"/>
</dbReference>
<feature type="DNA-binding region" description="H-T-H motif" evidence="2">
    <location>
        <begin position="58"/>
        <end position="77"/>
    </location>
</feature>
<feature type="region of interest" description="Disordered" evidence="3">
    <location>
        <begin position="1"/>
        <end position="35"/>
    </location>
</feature>
<organism evidence="5 6">
    <name type="scientific">Sphingobium chlorophenolicum L-1</name>
    <dbReference type="NCBI Taxonomy" id="690566"/>
    <lineage>
        <taxon>Bacteria</taxon>
        <taxon>Pseudomonadati</taxon>
        <taxon>Pseudomonadota</taxon>
        <taxon>Alphaproteobacteria</taxon>
        <taxon>Sphingomonadales</taxon>
        <taxon>Sphingomonadaceae</taxon>
        <taxon>Sphingobium</taxon>
    </lineage>
</organism>
<evidence type="ECO:0000256" key="1">
    <source>
        <dbReference type="ARBA" id="ARBA00023125"/>
    </source>
</evidence>
<dbReference type="InterPro" id="IPR050109">
    <property type="entry name" value="HTH-type_TetR-like_transc_reg"/>
</dbReference>
<dbReference type="Proteomes" id="UP000007150">
    <property type="component" value="Chromosome 1"/>
</dbReference>
<dbReference type="SUPFAM" id="SSF48498">
    <property type="entry name" value="Tetracyclin repressor-like, C-terminal domain"/>
    <property type="match status" value="1"/>
</dbReference>
<sequence>MTEILDVPAAGSEPAAPSQPGRRRKTNRREQQRGIETRRTILEAALVEFAERGFDGASTRRIGERAGLEHTLITYHYRNKEALWRAVAEYAFDQIMAAWDDAMPPLSKMTAAQRLRAEFRAFLQFTTNHSAFHHFMLRENQVNSPRLTWLIENVVSRTRDRVMPHIRAAQADGELIQADPDLIYYMLIGMTSAPSSLHGEMAATIGFSLEDANRIEEYWQLIERSIFK</sequence>
<keyword evidence="6" id="KW-1185">Reference proteome</keyword>
<evidence type="ECO:0000313" key="6">
    <source>
        <dbReference type="Proteomes" id="UP000007150"/>
    </source>
</evidence>
<reference evidence="5 6" key="1">
    <citation type="submission" date="2011-05" db="EMBL/GenBank/DDBJ databases">
        <title>Complete sequence of chromosome 1 of Sphingobium chlorophenolicum L-1.</title>
        <authorList>
            <consortium name="US DOE Joint Genome Institute"/>
            <person name="Lucas S."/>
            <person name="Han J."/>
            <person name="Lapidus A."/>
            <person name="Cheng J.-F."/>
            <person name="Goodwin L."/>
            <person name="Pitluck S."/>
            <person name="Peters L."/>
            <person name="Daligault H."/>
            <person name="Han C."/>
            <person name="Tapia R."/>
            <person name="Land M."/>
            <person name="Hauser L."/>
            <person name="Kyrpides N."/>
            <person name="Ivanova N."/>
            <person name="Pagani I."/>
            <person name="Turner P."/>
            <person name="Copley S."/>
            <person name="Woyke T."/>
        </authorList>
    </citation>
    <scope>NUCLEOTIDE SEQUENCE [LARGE SCALE GENOMIC DNA]</scope>
    <source>
        <strain evidence="5 6">L-1</strain>
    </source>
</reference>
<dbReference type="InterPro" id="IPR009057">
    <property type="entry name" value="Homeodomain-like_sf"/>
</dbReference>
<evidence type="ECO:0000256" key="3">
    <source>
        <dbReference type="SAM" id="MobiDB-lite"/>
    </source>
</evidence>
<keyword evidence="1 2" id="KW-0238">DNA-binding</keyword>
<evidence type="ECO:0000313" key="5">
    <source>
        <dbReference type="EMBL" id="AEG50178.1"/>
    </source>
</evidence>
<evidence type="ECO:0000256" key="2">
    <source>
        <dbReference type="PROSITE-ProRule" id="PRU00335"/>
    </source>
</evidence>